<protein>
    <recommendedName>
        <fullName evidence="5">UDP-glucuronate decarboxylase</fullName>
        <ecNumber evidence="5">4.1.1.35</ecNumber>
    </recommendedName>
</protein>
<dbReference type="Pfam" id="PF16363">
    <property type="entry name" value="GDP_Man_Dehyd"/>
    <property type="match status" value="1"/>
</dbReference>
<dbReference type="UniPathway" id="UPA00796">
    <property type="reaction ID" value="UER00771"/>
</dbReference>
<dbReference type="Pfam" id="PF14890">
    <property type="entry name" value="Intein_splicing"/>
    <property type="match status" value="1"/>
</dbReference>
<dbReference type="GO" id="GO:0005737">
    <property type="term" value="C:cytoplasm"/>
    <property type="evidence" value="ECO:0007669"/>
    <property type="project" value="TreeGrafter"/>
</dbReference>
<dbReference type="PANTHER" id="PTHR43078:SF6">
    <property type="entry name" value="UDP-GLUCURONIC ACID DECARBOXYLASE 1"/>
    <property type="match status" value="1"/>
</dbReference>
<dbReference type="Gene3D" id="3.10.28.10">
    <property type="entry name" value="Homing endonucleases"/>
    <property type="match status" value="2"/>
</dbReference>
<dbReference type="GO" id="GO:0016539">
    <property type="term" value="P:intein-mediated protein splicing"/>
    <property type="evidence" value="ECO:0007669"/>
    <property type="project" value="InterPro"/>
</dbReference>
<dbReference type="SUPFAM" id="SSF51735">
    <property type="entry name" value="NAD(P)-binding Rossmann-fold domains"/>
    <property type="match status" value="2"/>
</dbReference>
<dbReference type="SUPFAM" id="SSF55608">
    <property type="entry name" value="Homing endonucleases"/>
    <property type="match status" value="2"/>
</dbReference>
<evidence type="ECO:0000256" key="6">
    <source>
        <dbReference type="ARBA" id="ARBA00022692"/>
    </source>
</evidence>
<comment type="similarity">
    <text evidence="4">Belongs to the NAD(P)-dependent epimerase/dehydratase family. UDP-glucuronic acid decarboxylase subfamily.</text>
</comment>
<dbReference type="SMART" id="SM00305">
    <property type="entry name" value="HintC"/>
    <property type="match status" value="1"/>
</dbReference>
<dbReference type="InterPro" id="IPR003587">
    <property type="entry name" value="Hint_dom_N"/>
</dbReference>
<keyword evidence="16" id="KW-0456">Lyase</keyword>
<dbReference type="Proteomes" id="UP000010482">
    <property type="component" value="Chromosome"/>
</dbReference>
<dbReference type="PANTHER" id="PTHR43078">
    <property type="entry name" value="UDP-GLUCURONIC ACID DECARBOXYLASE-RELATED"/>
    <property type="match status" value="1"/>
</dbReference>
<dbReference type="NCBIfam" id="TIGR01445">
    <property type="entry name" value="intein_Nterm"/>
    <property type="match status" value="1"/>
</dbReference>
<keyword evidence="19" id="KW-1185">Reference proteome</keyword>
<proteinExistence type="inferred from homology"/>
<dbReference type="Pfam" id="PF14528">
    <property type="entry name" value="LAGLIDADG_3"/>
    <property type="match status" value="2"/>
</dbReference>
<dbReference type="NCBIfam" id="TIGR01443">
    <property type="entry name" value="intein_Cterm"/>
    <property type="match status" value="1"/>
</dbReference>
<dbReference type="InterPro" id="IPR016040">
    <property type="entry name" value="NAD(P)-bd_dom"/>
</dbReference>
<evidence type="ECO:0000256" key="15">
    <source>
        <dbReference type="ARBA" id="ARBA00023180"/>
    </source>
</evidence>
<dbReference type="KEGG" id="dsl:Dacsa_2258"/>
<name>K9YVF6_DACS8</name>
<comment type="cofactor">
    <cofactor evidence="1">
        <name>NAD(+)</name>
        <dbReference type="ChEBI" id="CHEBI:57540"/>
    </cofactor>
</comment>
<dbReference type="SMART" id="SM00306">
    <property type="entry name" value="HintN"/>
    <property type="match status" value="2"/>
</dbReference>
<dbReference type="OrthoDB" id="9802808at2"/>
<dbReference type="Gene3D" id="2.170.16.10">
    <property type="entry name" value="Hedgehog/Intein (Hint) domain"/>
    <property type="match status" value="1"/>
</dbReference>
<dbReference type="InterPro" id="IPR004860">
    <property type="entry name" value="LAGLIDADG_dom"/>
</dbReference>
<dbReference type="eggNOG" id="COG0451">
    <property type="taxonomic scope" value="Bacteria"/>
</dbReference>
<evidence type="ECO:0000256" key="3">
    <source>
        <dbReference type="ARBA" id="ARBA00005100"/>
    </source>
</evidence>
<feature type="domain" description="DOD-type homing endonuclease" evidence="17">
    <location>
        <begin position="723"/>
        <end position="862"/>
    </location>
</feature>
<evidence type="ECO:0000256" key="14">
    <source>
        <dbReference type="ARBA" id="ARBA00023136"/>
    </source>
</evidence>
<dbReference type="InterPro" id="IPR004042">
    <property type="entry name" value="Intein_endonuc_central"/>
</dbReference>
<dbReference type="InterPro" id="IPR003586">
    <property type="entry name" value="Hint_dom_C"/>
</dbReference>
<evidence type="ECO:0000256" key="5">
    <source>
        <dbReference type="ARBA" id="ARBA00012290"/>
    </source>
</evidence>
<evidence type="ECO:0000256" key="8">
    <source>
        <dbReference type="ARBA" id="ARBA00022813"/>
    </source>
</evidence>
<keyword evidence="9" id="KW-0735">Signal-anchor</keyword>
<dbReference type="InterPro" id="IPR030934">
    <property type="entry name" value="Intein_C"/>
</dbReference>
<evidence type="ECO:0000256" key="10">
    <source>
        <dbReference type="ARBA" id="ARBA00022989"/>
    </source>
</evidence>
<dbReference type="EC" id="4.1.1.35" evidence="5"/>
<sequence>MRILVTGGAGFIGSHLIDRLMSEGHEVICLDNFYTGRKDNIKRWLNNPHFEAIRHDITEPIRLEVDQVYHLACPASPVHYQFNPVKTVKTNVMGTLHMLGLAKRVKARFLLASTSEVYGDPDVHPQPEEYRGNVNCIGIRSCYDAETEILTAKGWTPFPELSPDVPVATLNPENQVEYHVPDEYIVQPYVGHLLRFANGKYDFCVTPNHQMYVRSKTGKLRFLQADESRHWHSWKVLTGGTFSGKEQEWFTLESPPRNAKVNATQVAMDTWLEFLGYYISEGCVHIRQRDRVVNGRNYEVADYNILIAQENPEKREIIAQCLQKMGFKFFQSDHHQFRICSKQLANILLPLGKSGDKYIPREFFSLSPRQSRILLDALVLGDGSKRGEGYCYYSKSKQLADDVQELALRCGFAANISSHAKYNRDLYCVNIRNPIEAALTPPEKVSYTGNVYCVNVTNHVIFVRRNGKVALCGNCYDEGKRIAETLAFDYHRDNGVDIRVARIFNSLTGDQKVIYYKGNQLYYESFAECYDRIHQDISDVSVPCFDQNSNLVIKPISAIWKHKVTKKGYKITTTWGKQVKVTADHSLFTRDENGNPKAVFGKDLKLGNPIAVPHSIPFLEQPLEPFYLSDKLTQKSGIGVISDRVISILEQFPQQIRQYLSKKGIAPRQFYVKIKRYETANKLPLELWNDLDLQFTEKEKLVPPYSVKAINNYLEDTSSLLWFLGFYLAEGCLVAKDYQLIFSSNVKYLEKLIEITDQLFGVEAKIQWDKTGNRSPEVKIRSKLIVDLVINTFEFGNKLSTQKDIPNWILQLPKSQLVHFLQGFWEGDGNHDAKTTGFRLVFNSSSQQIIEKLVLILAKFGILGSVSEFYTTVKKGDTKQYKSYRLTVQGLDQYSLLDLANTKQTLQAKTIGNLAWGIVKQIEEFEIDDYVYDFSVPEYENFIGGTYGICCHNTYGPRMLENDGRVVSNFVAQSLRNEPITVYGDGSQTRSFCYVSDLVDGLIRLMNGDYIGPVNLGNPGEYTILELAQMIQNLINPDLEIAYKPLPQDDPRKRQPDITKARNFLGWEPRVPLQAGLEFLIEDFRDRYSYQFQTVTKE</sequence>
<dbReference type="eggNOG" id="COG1372">
    <property type="taxonomic scope" value="Bacteria"/>
</dbReference>
<evidence type="ECO:0000256" key="16">
    <source>
        <dbReference type="ARBA" id="ARBA00023239"/>
    </source>
</evidence>
<comment type="pathway">
    <text evidence="3">Nucleotide-sugar biosynthesis; UDP-alpha-D-xylose biosynthesis; UDP-alpha-D-xylose from UDP-alpha-D-glucuronate: step 1/1.</text>
</comment>
<evidence type="ECO:0000256" key="9">
    <source>
        <dbReference type="ARBA" id="ARBA00022968"/>
    </source>
</evidence>
<dbReference type="InterPro" id="IPR006141">
    <property type="entry name" value="Intein_N"/>
</dbReference>
<dbReference type="Gene3D" id="3.40.50.720">
    <property type="entry name" value="NAD(P)-binding Rossmann-like Domain"/>
    <property type="match status" value="2"/>
</dbReference>
<comment type="subcellular location">
    <subcellularLocation>
        <location evidence="2">Golgi apparatus</location>
        <location evidence="2">Golgi stack membrane</location>
        <topology evidence="2">Single-pass type II membrane protein</topology>
    </subcellularLocation>
</comment>
<reference evidence="18" key="1">
    <citation type="submission" date="2012-04" db="EMBL/GenBank/DDBJ databases">
        <title>Finished genome of Dactylococcopsis salina PCC 8305.</title>
        <authorList>
            <consortium name="US DOE Joint Genome Institute"/>
            <person name="Gugger M."/>
            <person name="Coursin T."/>
            <person name="Rippka R."/>
            <person name="Tandeau De Marsac N."/>
            <person name="Huntemann M."/>
            <person name="Wei C.-L."/>
            <person name="Han J."/>
            <person name="Detter J.C."/>
            <person name="Han C."/>
            <person name="Tapia R."/>
            <person name="Daligault H."/>
            <person name="Chen A."/>
            <person name="Krypides N."/>
            <person name="Mavromatis K."/>
            <person name="Markowitz V."/>
            <person name="Szeto E."/>
            <person name="Ivanova N."/>
            <person name="Ovchinnikova G."/>
            <person name="Pagani I."/>
            <person name="Pati A."/>
            <person name="Goodwin L."/>
            <person name="Peters L."/>
            <person name="Pitluck S."/>
            <person name="Woyke T."/>
            <person name="Kerfeld C."/>
        </authorList>
    </citation>
    <scope>NUCLEOTIDE SEQUENCE [LARGE SCALE GENOMIC DNA]</scope>
    <source>
        <strain evidence="18">PCC 8305</strain>
    </source>
</reference>
<dbReference type="InterPro" id="IPR044516">
    <property type="entry name" value="UXS-like"/>
</dbReference>
<dbReference type="InterPro" id="IPR036844">
    <property type="entry name" value="Hint_dom_sf"/>
</dbReference>
<keyword evidence="7" id="KW-0210">Decarboxylase</keyword>
<dbReference type="PATRIC" id="fig|13035.3.peg.2557"/>
<dbReference type="AlphaFoldDB" id="K9YVF6"/>
<dbReference type="GO" id="GO:0070403">
    <property type="term" value="F:NAD+ binding"/>
    <property type="evidence" value="ECO:0007669"/>
    <property type="project" value="InterPro"/>
</dbReference>
<dbReference type="PRINTS" id="PR00379">
    <property type="entry name" value="INTEIN"/>
</dbReference>
<keyword evidence="6" id="KW-0812">Transmembrane</keyword>
<evidence type="ECO:0000259" key="17">
    <source>
        <dbReference type="PROSITE" id="PS50819"/>
    </source>
</evidence>
<keyword evidence="12" id="KW-0520">NAD</keyword>
<dbReference type="InterPro" id="IPR036291">
    <property type="entry name" value="NAD(P)-bd_dom_sf"/>
</dbReference>
<dbReference type="PROSITE" id="PS50817">
    <property type="entry name" value="INTEIN_N_TER"/>
    <property type="match status" value="2"/>
</dbReference>
<evidence type="ECO:0000256" key="13">
    <source>
        <dbReference type="ARBA" id="ARBA00023034"/>
    </source>
</evidence>
<keyword evidence="15" id="KW-0325">Glycoprotein</keyword>
<dbReference type="HOGENOM" id="CLU_009700_0_0_3"/>
<evidence type="ECO:0000256" key="7">
    <source>
        <dbReference type="ARBA" id="ARBA00022793"/>
    </source>
</evidence>
<evidence type="ECO:0000313" key="19">
    <source>
        <dbReference type="Proteomes" id="UP000010482"/>
    </source>
</evidence>
<evidence type="ECO:0000256" key="1">
    <source>
        <dbReference type="ARBA" id="ARBA00001911"/>
    </source>
</evidence>
<evidence type="ECO:0000256" key="11">
    <source>
        <dbReference type="ARBA" id="ARBA00023000"/>
    </source>
</evidence>
<feature type="domain" description="DOD-type homing endonuclease" evidence="17">
    <location>
        <begin position="274"/>
        <end position="412"/>
    </location>
</feature>
<dbReference type="GO" id="GO:0042732">
    <property type="term" value="P:D-xylose metabolic process"/>
    <property type="evidence" value="ECO:0007669"/>
    <property type="project" value="InterPro"/>
</dbReference>
<keyword evidence="14" id="KW-0472">Membrane</keyword>
<keyword evidence="13" id="KW-0333">Golgi apparatus</keyword>
<dbReference type="EMBL" id="CP003944">
    <property type="protein sequence ID" value="AFZ50874.1"/>
    <property type="molecule type" value="Genomic_DNA"/>
</dbReference>
<organism evidence="18 19">
    <name type="scientific">Dactylococcopsis salina (strain PCC 8305)</name>
    <name type="common">Myxobactron salinum</name>
    <dbReference type="NCBI Taxonomy" id="13035"/>
    <lineage>
        <taxon>Bacteria</taxon>
        <taxon>Bacillati</taxon>
        <taxon>Cyanobacteriota</taxon>
        <taxon>Cyanophyceae</taxon>
        <taxon>Nodosilineales</taxon>
        <taxon>Cymatolegaceae</taxon>
        <taxon>Dactylococcopsis</taxon>
    </lineage>
</organism>
<gene>
    <name evidence="18" type="ORF">Dacsa_2258</name>
</gene>
<keyword evidence="10" id="KW-1133">Transmembrane helix</keyword>
<dbReference type="STRING" id="13035.Dacsa_2258"/>
<dbReference type="FunFam" id="3.40.50.720:FF:000065">
    <property type="entry name" value="UDP-glucuronic acid decarboxylase 1"/>
    <property type="match status" value="1"/>
</dbReference>
<dbReference type="GO" id="GO:0004519">
    <property type="term" value="F:endonuclease activity"/>
    <property type="evidence" value="ECO:0007669"/>
    <property type="project" value="InterPro"/>
</dbReference>
<dbReference type="InterPro" id="IPR027434">
    <property type="entry name" value="Homing_endonucl"/>
</dbReference>
<dbReference type="InterPro" id="IPR006142">
    <property type="entry name" value="INTEIN"/>
</dbReference>
<accession>K9YVF6</accession>
<keyword evidence="8" id="KW-0068">Autocatalytic cleavage</keyword>
<dbReference type="GO" id="GO:0033320">
    <property type="term" value="P:UDP-D-xylose biosynthetic process"/>
    <property type="evidence" value="ECO:0007669"/>
    <property type="project" value="UniProtKB-UniPathway"/>
</dbReference>
<dbReference type="GO" id="GO:0048040">
    <property type="term" value="F:UDP-glucuronate decarboxylase activity"/>
    <property type="evidence" value="ECO:0007669"/>
    <property type="project" value="UniProtKB-EC"/>
</dbReference>
<evidence type="ECO:0000256" key="12">
    <source>
        <dbReference type="ARBA" id="ARBA00023027"/>
    </source>
</evidence>
<dbReference type="PROSITE" id="PS50818">
    <property type="entry name" value="INTEIN_C_TER"/>
    <property type="match status" value="1"/>
</dbReference>
<evidence type="ECO:0000313" key="18">
    <source>
        <dbReference type="EMBL" id="AFZ50874.1"/>
    </source>
</evidence>
<keyword evidence="11" id="KW-0651">Protein splicing</keyword>
<dbReference type="SUPFAM" id="SSF51294">
    <property type="entry name" value="Hedgehog/intein (Hint) domain"/>
    <property type="match status" value="2"/>
</dbReference>
<evidence type="ECO:0000256" key="4">
    <source>
        <dbReference type="ARBA" id="ARBA00007505"/>
    </source>
</evidence>
<dbReference type="PROSITE" id="PS50819">
    <property type="entry name" value="INTEIN_ENDONUCLEASE"/>
    <property type="match status" value="2"/>
</dbReference>
<evidence type="ECO:0000256" key="2">
    <source>
        <dbReference type="ARBA" id="ARBA00004447"/>
    </source>
</evidence>
<dbReference type="CDD" id="cd00081">
    <property type="entry name" value="Hint"/>
    <property type="match status" value="2"/>
</dbReference>